<reference evidence="3 4" key="1">
    <citation type="submission" date="2020-08" db="EMBL/GenBank/DDBJ databases">
        <title>Genomic Encyclopedia of Type Strains, Phase III (KMG-III): the genomes of soil and plant-associated and newly described type strains.</title>
        <authorList>
            <person name="Whitman W."/>
        </authorList>
    </citation>
    <scope>NUCLEOTIDE SEQUENCE [LARGE SCALE GENOMIC DNA]</scope>
    <source>
        <strain evidence="3 4">CECT 7744</strain>
    </source>
</reference>
<proteinExistence type="predicted"/>
<keyword evidence="4" id="KW-1185">Reference proteome</keyword>
<gene>
    <name evidence="3" type="ORF">FHR97_002967</name>
</gene>
<dbReference type="Proteomes" id="UP000518892">
    <property type="component" value="Unassembled WGS sequence"/>
</dbReference>
<name>A0A7W5EV97_9GAMM</name>
<dbReference type="RefSeq" id="WP_183384552.1">
    <property type="nucleotide sequence ID" value="NZ_JACHXR010000009.1"/>
</dbReference>
<evidence type="ECO:0000259" key="2">
    <source>
        <dbReference type="Pfam" id="PF01266"/>
    </source>
</evidence>
<dbReference type="PANTHER" id="PTHR13847:SF285">
    <property type="entry name" value="FAD DEPENDENT OXIDOREDUCTASE DOMAIN-CONTAINING PROTEIN"/>
    <property type="match status" value="1"/>
</dbReference>
<dbReference type="GO" id="GO:0005737">
    <property type="term" value="C:cytoplasm"/>
    <property type="evidence" value="ECO:0007669"/>
    <property type="project" value="TreeGrafter"/>
</dbReference>
<evidence type="ECO:0000313" key="3">
    <source>
        <dbReference type="EMBL" id="MBB3232099.1"/>
    </source>
</evidence>
<dbReference type="InterPro" id="IPR036188">
    <property type="entry name" value="FAD/NAD-bd_sf"/>
</dbReference>
<comment type="caution">
    <text evidence="3">The sequence shown here is derived from an EMBL/GenBank/DDBJ whole genome shotgun (WGS) entry which is preliminary data.</text>
</comment>
<protein>
    <submittedName>
        <fullName evidence="3">Putative aminophosphonate oxidoreductase</fullName>
    </submittedName>
</protein>
<evidence type="ECO:0000256" key="1">
    <source>
        <dbReference type="ARBA" id="ARBA00023002"/>
    </source>
</evidence>
<dbReference type="SUPFAM" id="SSF51905">
    <property type="entry name" value="FAD/NAD(P)-binding domain"/>
    <property type="match status" value="1"/>
</dbReference>
<dbReference type="PANTHER" id="PTHR13847">
    <property type="entry name" value="SARCOSINE DEHYDROGENASE-RELATED"/>
    <property type="match status" value="1"/>
</dbReference>
<dbReference type="Pfam" id="PF01266">
    <property type="entry name" value="DAO"/>
    <property type="match status" value="1"/>
</dbReference>
<dbReference type="InterPro" id="IPR006076">
    <property type="entry name" value="FAD-dep_OxRdtase"/>
</dbReference>
<dbReference type="GO" id="GO:0016491">
    <property type="term" value="F:oxidoreductase activity"/>
    <property type="evidence" value="ECO:0007669"/>
    <property type="project" value="UniProtKB-KW"/>
</dbReference>
<sequence>MNTYRGFWYAEALDHDHHVAPPLETDIDADVCIIGGGYLGLWTAIRLKREDAGLKVVIVERDLCGAGASGRNGGVATNWWGKFLSVRKLCGHEEALRICKAAESAIDEIGEFCQEQGVDAQYRKEGWIWSASSEMQKGSWDTLIDSLNEYGVNPFVSLVPGEAQARTGSPRNLEAVFDPNAATIQPAMYARGLRRHALELGVEIYEQSPMQRLERSRTPVVHTTTGSVKAEKVVVAMNAWGAIFPELRRSIAVVSSDMVATAKAPERLKKIGFTGGEGMTDSRIVLNYYRNTPEGRVIFGKPLGKFGFAGRVGDIYEGPTPAAKKVTNAFHDIYPNLSDVPIISSWTGPIDRAMNGLPTFGHLGGHENIVYAIGFSGNGVATTVFSSRIVTSLVMEKDDEWSRCGLVDTKIKRFPIEPFRYVGGLMVRDALVRKEALEDRNKTAGWLTRNLAALAPAGYVPTKKS</sequence>
<organism evidence="3 4">
    <name type="scientific">Halomonas stenophila</name>
    <dbReference type="NCBI Taxonomy" id="795312"/>
    <lineage>
        <taxon>Bacteria</taxon>
        <taxon>Pseudomonadati</taxon>
        <taxon>Pseudomonadota</taxon>
        <taxon>Gammaproteobacteria</taxon>
        <taxon>Oceanospirillales</taxon>
        <taxon>Halomonadaceae</taxon>
        <taxon>Halomonas</taxon>
    </lineage>
</organism>
<keyword evidence="1" id="KW-0560">Oxidoreductase</keyword>
<feature type="domain" description="FAD dependent oxidoreductase" evidence="2">
    <location>
        <begin position="30"/>
        <end position="392"/>
    </location>
</feature>
<dbReference type="EMBL" id="JACHXR010000009">
    <property type="protein sequence ID" value="MBB3232099.1"/>
    <property type="molecule type" value="Genomic_DNA"/>
</dbReference>
<dbReference type="AlphaFoldDB" id="A0A7W5EV97"/>
<accession>A0A7W5EV97</accession>
<dbReference type="Gene3D" id="3.30.9.10">
    <property type="entry name" value="D-Amino Acid Oxidase, subunit A, domain 2"/>
    <property type="match status" value="1"/>
</dbReference>
<evidence type="ECO:0000313" key="4">
    <source>
        <dbReference type="Proteomes" id="UP000518892"/>
    </source>
</evidence>
<dbReference type="Gene3D" id="3.50.50.60">
    <property type="entry name" value="FAD/NAD(P)-binding domain"/>
    <property type="match status" value="1"/>
</dbReference>